<name>A0ABT0DRK1_9HYPH</name>
<organism evidence="1 2">
    <name type="scientific">Ancylobacter koreensis</name>
    <dbReference type="NCBI Taxonomy" id="266121"/>
    <lineage>
        <taxon>Bacteria</taxon>
        <taxon>Pseudomonadati</taxon>
        <taxon>Pseudomonadota</taxon>
        <taxon>Alphaproteobacteria</taxon>
        <taxon>Hyphomicrobiales</taxon>
        <taxon>Xanthobacteraceae</taxon>
        <taxon>Ancylobacter</taxon>
    </lineage>
</organism>
<proteinExistence type="predicted"/>
<protein>
    <submittedName>
        <fullName evidence="1">Uncharacterized protein</fullName>
    </submittedName>
</protein>
<gene>
    <name evidence="1" type="ORF">MWN33_17900</name>
</gene>
<dbReference type="Proteomes" id="UP001202867">
    <property type="component" value="Unassembled WGS sequence"/>
</dbReference>
<dbReference type="RefSeq" id="WP_247202416.1">
    <property type="nucleotide sequence ID" value="NZ_JALKCG010000010.1"/>
</dbReference>
<keyword evidence="2" id="KW-1185">Reference proteome</keyword>
<sequence>MAARVSLNQMQAEVGRLSRLPFTAAELAAIRQATPAVAPKLSAKFEPENGFCYMVASQLHMEFVVVKSARLRLPFGLSLPRYTIYMGFEHGEIWEKGPRVNRLRAVTYVFQRLVATDSWLDTEYGRKH</sequence>
<comment type="caution">
    <text evidence="1">The sequence shown here is derived from an EMBL/GenBank/DDBJ whole genome shotgun (WGS) entry which is preliminary data.</text>
</comment>
<dbReference type="EMBL" id="JALKCG010000010">
    <property type="protein sequence ID" value="MCK0209908.1"/>
    <property type="molecule type" value="Genomic_DNA"/>
</dbReference>
<evidence type="ECO:0000313" key="1">
    <source>
        <dbReference type="EMBL" id="MCK0209908.1"/>
    </source>
</evidence>
<accession>A0ABT0DRK1</accession>
<reference evidence="2" key="1">
    <citation type="submission" date="2023-07" db="EMBL/GenBank/DDBJ databases">
        <title>Ancylobacter moscoviensis sp. nov., facultatively methylotrophic bacteria from activated sludge and the reclassification of Starkeya novella (Starkey 1934) Kelly et al. 2000 as Ancylobacter novellus comb. nov., Starkeya koreensis Im et al. 2006 as Ancylobacter koreensis comb.nov., Angulomicrobium tetraedrale Vasil'eva et al. 1986 as Ancylobacter tetraedralis comb. nov., Angulomicrobium amanitiforme Fritz et al. 2004 as Ancylobacter amanitiformis comb. nov. and Methylorhabdus multivorans Doronina et al. 1996 as Ancylobacter multivorans comb. nov. and emended description of the genus Ancylobacter.</title>
        <authorList>
            <person name="Doronina N."/>
            <person name="Chemodurova A."/>
            <person name="Grouzdev D."/>
            <person name="Koziaeva V."/>
            <person name="Shi W."/>
            <person name="Wu L."/>
            <person name="Kaparullina E."/>
        </authorList>
    </citation>
    <scope>NUCLEOTIDE SEQUENCE [LARGE SCALE GENOMIC DNA]</scope>
    <source>
        <strain evidence="2">Jip08</strain>
    </source>
</reference>
<evidence type="ECO:0000313" key="2">
    <source>
        <dbReference type="Proteomes" id="UP001202867"/>
    </source>
</evidence>